<evidence type="ECO:0000313" key="1">
    <source>
        <dbReference type="EMBL" id="GFT40484.1"/>
    </source>
</evidence>
<dbReference type="EMBL" id="BMAW01109858">
    <property type="protein sequence ID" value="GFT40484.1"/>
    <property type="molecule type" value="Genomic_DNA"/>
</dbReference>
<reference evidence="1" key="1">
    <citation type="submission" date="2020-08" db="EMBL/GenBank/DDBJ databases">
        <title>Multicomponent nature underlies the extraordinary mechanical properties of spider dragline silk.</title>
        <authorList>
            <person name="Kono N."/>
            <person name="Nakamura H."/>
            <person name="Mori M."/>
            <person name="Yoshida Y."/>
            <person name="Ohtoshi R."/>
            <person name="Malay A.D."/>
            <person name="Moran D.A.P."/>
            <person name="Tomita M."/>
            <person name="Numata K."/>
            <person name="Arakawa K."/>
        </authorList>
    </citation>
    <scope>NUCLEOTIDE SEQUENCE</scope>
</reference>
<gene>
    <name evidence="1" type="ORF">NPIL_554411</name>
</gene>
<sequence>RWDSNPRLERLVPKTSALDHSATLPRNIRPVEAFVT</sequence>
<evidence type="ECO:0000313" key="2">
    <source>
        <dbReference type="Proteomes" id="UP000887013"/>
    </source>
</evidence>
<name>A0A8X6TQL3_NEPPI</name>
<accession>A0A8X6TQL3</accession>
<feature type="non-terminal residue" evidence="1">
    <location>
        <position position="1"/>
    </location>
</feature>
<organism evidence="1 2">
    <name type="scientific">Nephila pilipes</name>
    <name type="common">Giant wood spider</name>
    <name type="synonym">Nephila maculata</name>
    <dbReference type="NCBI Taxonomy" id="299642"/>
    <lineage>
        <taxon>Eukaryota</taxon>
        <taxon>Metazoa</taxon>
        <taxon>Ecdysozoa</taxon>
        <taxon>Arthropoda</taxon>
        <taxon>Chelicerata</taxon>
        <taxon>Arachnida</taxon>
        <taxon>Araneae</taxon>
        <taxon>Araneomorphae</taxon>
        <taxon>Entelegynae</taxon>
        <taxon>Araneoidea</taxon>
        <taxon>Nephilidae</taxon>
        <taxon>Nephila</taxon>
    </lineage>
</organism>
<dbReference type="AlphaFoldDB" id="A0A8X6TQL3"/>
<protein>
    <submittedName>
        <fullName evidence="1">Uncharacterized protein</fullName>
    </submittedName>
</protein>
<comment type="caution">
    <text evidence="1">The sequence shown here is derived from an EMBL/GenBank/DDBJ whole genome shotgun (WGS) entry which is preliminary data.</text>
</comment>
<dbReference type="Proteomes" id="UP000887013">
    <property type="component" value="Unassembled WGS sequence"/>
</dbReference>
<keyword evidence="2" id="KW-1185">Reference proteome</keyword>
<proteinExistence type="predicted"/>